<dbReference type="PROSITE" id="PS51669">
    <property type="entry name" value="4FE4S_MOW_BIS_MGD"/>
    <property type="match status" value="1"/>
</dbReference>
<reference evidence="15" key="1">
    <citation type="journal article" date="2019" name="Int. J. Syst. Evol. Microbiol.">
        <title>The Global Catalogue of Microorganisms (GCM) 10K type strain sequencing project: providing services to taxonomists for standard genome sequencing and annotation.</title>
        <authorList>
            <consortium name="The Broad Institute Genomics Platform"/>
            <consortium name="The Broad Institute Genome Sequencing Center for Infectious Disease"/>
            <person name="Wu L."/>
            <person name="Ma J."/>
        </authorList>
    </citation>
    <scope>NUCLEOTIDE SEQUENCE [LARGE SCALE GENOMIC DNA]</scope>
    <source>
        <strain evidence="15">CGMCC 4.1469</strain>
    </source>
</reference>
<dbReference type="Pfam" id="PF13510">
    <property type="entry name" value="Fer2_4"/>
    <property type="match status" value="1"/>
</dbReference>
<dbReference type="PANTHER" id="PTHR43105">
    <property type="entry name" value="RESPIRATORY NITRATE REDUCTASE"/>
    <property type="match status" value="1"/>
</dbReference>
<dbReference type="GO" id="GO:0008863">
    <property type="term" value="F:formate dehydrogenase (NAD+) activity"/>
    <property type="evidence" value="ECO:0007669"/>
    <property type="project" value="UniProtKB-EC"/>
</dbReference>
<protein>
    <submittedName>
        <fullName evidence="14">Formate dehydrogenase subunit alpha</fullName>
        <ecNumber evidence="14">1.17.1.9</ecNumber>
    </submittedName>
</protein>
<dbReference type="InterPro" id="IPR017896">
    <property type="entry name" value="4Fe4S_Fe-S-bd"/>
</dbReference>
<dbReference type="InterPro" id="IPR000283">
    <property type="entry name" value="NADH_UbQ_OxRdtase_75kDa_su_CS"/>
</dbReference>
<evidence type="ECO:0000256" key="7">
    <source>
        <dbReference type="ARBA" id="ARBA00023002"/>
    </source>
</evidence>
<evidence type="ECO:0000256" key="9">
    <source>
        <dbReference type="ARBA" id="ARBA00023014"/>
    </source>
</evidence>
<dbReference type="InterPro" id="IPR001041">
    <property type="entry name" value="2Fe-2S_ferredoxin-type"/>
</dbReference>
<feature type="domain" description="4Fe-4S ferredoxin-type" evidence="11">
    <location>
        <begin position="194"/>
        <end position="223"/>
    </location>
</feature>
<evidence type="ECO:0000256" key="2">
    <source>
        <dbReference type="ARBA" id="ARBA00007023"/>
    </source>
</evidence>
<keyword evidence="3" id="KW-0004">4Fe-4S</keyword>
<dbReference type="Pfam" id="PF12838">
    <property type="entry name" value="Fer4_7"/>
    <property type="match status" value="1"/>
</dbReference>
<keyword evidence="7 14" id="KW-0560">Oxidoreductase</keyword>
<dbReference type="SMART" id="SM00929">
    <property type="entry name" value="NADH-G_4Fe-4S_3"/>
    <property type="match status" value="1"/>
</dbReference>
<dbReference type="InterPro" id="IPR006656">
    <property type="entry name" value="Mopterin_OxRdtase"/>
</dbReference>
<dbReference type="InterPro" id="IPR036010">
    <property type="entry name" value="2Fe-2S_ferredoxin-like_sf"/>
</dbReference>
<dbReference type="Proteomes" id="UP001596052">
    <property type="component" value="Unassembled WGS sequence"/>
</dbReference>
<evidence type="ECO:0000256" key="10">
    <source>
        <dbReference type="ARBA" id="ARBA00034078"/>
    </source>
</evidence>
<organism evidence="14 15">
    <name type="scientific">Prosthecobacter fluviatilis</name>
    <dbReference type="NCBI Taxonomy" id="445931"/>
    <lineage>
        <taxon>Bacteria</taxon>
        <taxon>Pseudomonadati</taxon>
        <taxon>Verrucomicrobiota</taxon>
        <taxon>Verrucomicrobiia</taxon>
        <taxon>Verrucomicrobiales</taxon>
        <taxon>Verrucomicrobiaceae</taxon>
        <taxon>Prosthecobacter</taxon>
    </lineage>
</organism>
<dbReference type="InterPro" id="IPR041924">
    <property type="entry name" value="Formate_Dh-H_N"/>
</dbReference>
<dbReference type="InterPro" id="IPR006655">
    <property type="entry name" value="Mopterin_OxRdtase_prok_CS"/>
</dbReference>
<evidence type="ECO:0000259" key="12">
    <source>
        <dbReference type="PROSITE" id="PS51669"/>
    </source>
</evidence>
<dbReference type="PROSITE" id="PS51379">
    <property type="entry name" value="4FE4S_FER_2"/>
    <property type="match status" value="1"/>
</dbReference>
<evidence type="ECO:0000313" key="15">
    <source>
        <dbReference type="Proteomes" id="UP001596052"/>
    </source>
</evidence>
<accession>A0ABW0KQD0</accession>
<dbReference type="PIRSF" id="PIRSF036643">
    <property type="entry name" value="FDH_alpha"/>
    <property type="match status" value="1"/>
</dbReference>
<evidence type="ECO:0000259" key="11">
    <source>
        <dbReference type="PROSITE" id="PS51379"/>
    </source>
</evidence>
<keyword evidence="5" id="KW-0479">Metal-binding</keyword>
<comment type="cofactor">
    <cofactor evidence="10">
        <name>[2Fe-2S] cluster</name>
        <dbReference type="ChEBI" id="CHEBI:190135"/>
    </cofactor>
</comment>
<dbReference type="PROSITE" id="PS00198">
    <property type="entry name" value="4FE4S_FER_1"/>
    <property type="match status" value="1"/>
</dbReference>
<keyword evidence="15" id="KW-1185">Reference proteome</keyword>
<dbReference type="Gene3D" id="3.40.228.10">
    <property type="entry name" value="Dimethylsulfoxide Reductase, domain 2"/>
    <property type="match status" value="1"/>
</dbReference>
<evidence type="ECO:0000259" key="13">
    <source>
        <dbReference type="PROSITE" id="PS51839"/>
    </source>
</evidence>
<dbReference type="Gene3D" id="3.10.20.740">
    <property type="match status" value="1"/>
</dbReference>
<dbReference type="CDD" id="cd02753">
    <property type="entry name" value="MopB_Formate-Dh-H"/>
    <property type="match status" value="1"/>
</dbReference>
<name>A0ABW0KQD0_9BACT</name>
<keyword evidence="6" id="KW-0677">Repeat</keyword>
<dbReference type="CDD" id="cd00508">
    <property type="entry name" value="MopB_CT_Fdh-Nap-like"/>
    <property type="match status" value="1"/>
</dbReference>
<dbReference type="SUPFAM" id="SSF50692">
    <property type="entry name" value="ADC-like"/>
    <property type="match status" value="1"/>
</dbReference>
<dbReference type="Pfam" id="PF10588">
    <property type="entry name" value="NADH-G_4Fe-4S_3"/>
    <property type="match status" value="1"/>
</dbReference>
<dbReference type="CDD" id="cd00207">
    <property type="entry name" value="fer2"/>
    <property type="match status" value="1"/>
</dbReference>
<feature type="domain" description="4Fe-4S His(Cys)3-ligated-type" evidence="13">
    <location>
        <begin position="90"/>
        <end position="129"/>
    </location>
</feature>
<dbReference type="InterPro" id="IPR006963">
    <property type="entry name" value="Mopterin_OxRdtase_4Fe-4S_dom"/>
</dbReference>
<evidence type="ECO:0000256" key="4">
    <source>
        <dbReference type="ARBA" id="ARBA00022714"/>
    </source>
</evidence>
<dbReference type="InterPro" id="IPR006478">
    <property type="entry name" value="Formate_DH_asu"/>
</dbReference>
<dbReference type="Pfam" id="PF01568">
    <property type="entry name" value="Molydop_binding"/>
    <property type="match status" value="1"/>
</dbReference>
<dbReference type="NCBIfam" id="TIGR01591">
    <property type="entry name" value="Fdh-alpha"/>
    <property type="match status" value="1"/>
</dbReference>
<dbReference type="Pfam" id="PF04879">
    <property type="entry name" value="Molybdop_Fe4S4"/>
    <property type="match status" value="1"/>
</dbReference>
<keyword evidence="8" id="KW-0408">Iron</keyword>
<dbReference type="Gene3D" id="3.30.70.20">
    <property type="match status" value="1"/>
</dbReference>
<proteinExistence type="inferred from homology"/>
<dbReference type="SUPFAM" id="SSF54292">
    <property type="entry name" value="2Fe-2S ferredoxin-like"/>
    <property type="match status" value="1"/>
</dbReference>
<dbReference type="SUPFAM" id="SSF53706">
    <property type="entry name" value="Formate dehydrogenase/DMSO reductase, domains 1-3"/>
    <property type="match status" value="1"/>
</dbReference>
<evidence type="ECO:0000256" key="5">
    <source>
        <dbReference type="ARBA" id="ARBA00022723"/>
    </source>
</evidence>
<comment type="similarity">
    <text evidence="2">In the C-terminal section; belongs to the prokaryotic molybdopterin-containing oxidoreductase family.</text>
</comment>
<evidence type="ECO:0000256" key="3">
    <source>
        <dbReference type="ARBA" id="ARBA00022485"/>
    </source>
</evidence>
<dbReference type="EMBL" id="JBHSMQ010000004">
    <property type="protein sequence ID" value="MFC5455520.1"/>
    <property type="molecule type" value="Genomic_DNA"/>
</dbReference>
<keyword evidence="9" id="KW-0411">Iron-sulfur</keyword>
<dbReference type="Gene3D" id="2.20.25.90">
    <property type="entry name" value="ADC-like domains"/>
    <property type="match status" value="1"/>
</dbReference>
<dbReference type="Pfam" id="PF00384">
    <property type="entry name" value="Molybdopterin"/>
    <property type="match status" value="1"/>
</dbReference>
<dbReference type="InterPro" id="IPR017900">
    <property type="entry name" value="4Fe4S_Fe_S_CS"/>
</dbReference>
<dbReference type="InterPro" id="IPR019574">
    <property type="entry name" value="NADH_UbQ_OxRdtase_Gsu_4Fe4S-bd"/>
</dbReference>
<dbReference type="EC" id="1.17.1.9" evidence="14"/>
<dbReference type="SMART" id="SM00926">
    <property type="entry name" value="Molybdop_Fe4S4"/>
    <property type="match status" value="1"/>
</dbReference>
<dbReference type="RefSeq" id="WP_377166687.1">
    <property type="nucleotide sequence ID" value="NZ_JBHSMQ010000004.1"/>
</dbReference>
<gene>
    <name evidence="14" type="primary">fdhF</name>
    <name evidence="14" type="ORF">ACFQDI_11685</name>
</gene>
<feature type="domain" description="4Fe-4S Mo/W bis-MGD-type" evidence="12">
    <location>
        <begin position="230"/>
        <end position="286"/>
    </location>
</feature>
<dbReference type="PROSITE" id="PS00641">
    <property type="entry name" value="COMPLEX1_75K_1"/>
    <property type="match status" value="1"/>
</dbReference>
<dbReference type="InterPro" id="IPR027467">
    <property type="entry name" value="MopterinOxRdtase_cofactor_BS"/>
</dbReference>
<dbReference type="SUPFAM" id="SSF54862">
    <property type="entry name" value="4Fe-4S ferredoxins"/>
    <property type="match status" value="1"/>
</dbReference>
<evidence type="ECO:0000313" key="14">
    <source>
        <dbReference type="EMBL" id="MFC5455520.1"/>
    </source>
</evidence>
<comment type="cofactor">
    <cofactor evidence="1">
        <name>[4Fe-4S] cluster</name>
        <dbReference type="ChEBI" id="CHEBI:49883"/>
    </cofactor>
</comment>
<dbReference type="PROSITE" id="PS00490">
    <property type="entry name" value="MOLYBDOPTERIN_PROK_2"/>
    <property type="match status" value="1"/>
</dbReference>
<evidence type="ECO:0000256" key="6">
    <source>
        <dbReference type="ARBA" id="ARBA00022737"/>
    </source>
</evidence>
<dbReference type="PROSITE" id="PS00551">
    <property type="entry name" value="MOLYBDOPTERIN_PROK_1"/>
    <property type="match status" value="1"/>
</dbReference>
<dbReference type="InterPro" id="IPR050123">
    <property type="entry name" value="Prok_molybdopt-oxidoreductase"/>
</dbReference>
<dbReference type="Gene3D" id="2.40.40.20">
    <property type="match status" value="1"/>
</dbReference>
<sequence length="923" mass="101639">MVKDLSTLTAFIDGDAYTFNEGDTLLNFIDRHRGRGHVPTLCDAPQLDPYGACRVCSVEVALQADGPRRVVASCHTPLTAGMHVFTESQKVRKLRKNIVELVLTDHPLDCLTCEVSGNCELQTVAAKVGIRKVRYPAGANHLDRKKDLSHAYMTSELSKCINCARCVRACDEIQGQHVLSMHGRGFNAKIIKGLDQSFADSECVSCGACSQACPTSAISDVFFSKSIEATKKTRTICTYCGVGCNLNVATKGDQVLSIQAPVDAEVNHAHTCLKGRFAFKFYNHKDRLRTPLIKQPDGQFKEATWQEAYDHIFTNLTRIKANHGGQSVAGISSARCTNEENYLMQKFIRNVMGTNNIDCCARVCHSPTAWGMQKSFGTGAATNSYEDIEHTRCVLVIGANPTEGHPVTGARLKQHIMKGTPLIVIDPRKIELVPYAKHHLQLRPGTNVALLNMFARCILDAGLVKTDFIKKRCENWEEFEAGLRALDLAELEKITGVSIDLVRAAAIEYASAEAAMSFHGLGVTEHQQGAKTVMLISNLAMMTGNIGRPGVGVNPLRGQNNVQGAADMGCQPHQGAGYYEMADPQVQQRYADFYGVPTPTEPGWKIPQMFDAAIEGKLKALWLMGEDVVQTDPDAHHVRHAMESLEFLVVQEIFMTETAKYADVILPASSFLEKSGTFTNAERRVQRVNATVKPLPGTKPDGQILCEVLQRFGVAQPDYTPDGVLAEVAQIVPFFKGITWENLGENGLQWPVKEGGVDTQIMHQEQFTRGKGHFHFFSWKESTELETHRGEFPFILTTGRILEHYNCGTMTRRTGNSEIVGQDFLSLNPADAQRKGIRSGDIVRLFSARGEVELEARVTDEVKPGILYTTFHFPDAMVNNVTGQGCDGDTMCPEYKVVAADVELVRAGKPKKKQKDGFAPALV</sequence>
<dbReference type="PROSITE" id="PS51839">
    <property type="entry name" value="4FE4S_HC3"/>
    <property type="match status" value="1"/>
</dbReference>
<dbReference type="InterPro" id="IPR006657">
    <property type="entry name" value="MoPterin_dinucl-bd_dom"/>
</dbReference>
<dbReference type="PANTHER" id="PTHR43105:SF14">
    <property type="entry name" value="FORMATE DEHYDROGENASE H"/>
    <property type="match status" value="1"/>
</dbReference>
<dbReference type="InterPro" id="IPR009010">
    <property type="entry name" value="Asp_de-COase-like_dom_sf"/>
</dbReference>
<evidence type="ECO:0000256" key="1">
    <source>
        <dbReference type="ARBA" id="ARBA00001966"/>
    </source>
</evidence>
<comment type="caution">
    <text evidence="14">The sequence shown here is derived from an EMBL/GenBank/DDBJ whole genome shotgun (WGS) entry which is preliminary data.</text>
</comment>
<evidence type="ECO:0000256" key="8">
    <source>
        <dbReference type="ARBA" id="ARBA00023004"/>
    </source>
</evidence>
<keyword evidence="4" id="KW-0001">2Fe-2S</keyword>
<dbReference type="Gene3D" id="3.40.50.740">
    <property type="match status" value="1"/>
</dbReference>